<dbReference type="Gene3D" id="1.10.287.1490">
    <property type="match status" value="1"/>
</dbReference>
<feature type="coiled-coil region" evidence="1">
    <location>
        <begin position="171"/>
        <end position="273"/>
    </location>
</feature>
<accession>A0AAD9MN31</accession>
<feature type="coiled-coil region" evidence="1">
    <location>
        <begin position="3"/>
        <end position="61"/>
    </location>
</feature>
<keyword evidence="3" id="KW-1185">Reference proteome</keyword>
<protein>
    <submittedName>
        <fullName evidence="2">Uncharacterized protein</fullName>
    </submittedName>
</protein>
<feature type="coiled-coil region" evidence="1">
    <location>
        <begin position="1002"/>
        <end position="1050"/>
    </location>
</feature>
<proteinExistence type="predicted"/>
<dbReference type="PANTHER" id="PTHR43941">
    <property type="entry name" value="STRUCTURAL MAINTENANCE OF CHROMOSOMES PROTEIN 2"/>
    <property type="match status" value="1"/>
</dbReference>
<feature type="coiled-coil region" evidence="1">
    <location>
        <begin position="745"/>
        <end position="786"/>
    </location>
</feature>
<dbReference type="AlphaFoldDB" id="A0AAD9MN31"/>
<organism evidence="2 3">
    <name type="scientific">Prototheca wickerhamii</name>
    <dbReference type="NCBI Taxonomy" id="3111"/>
    <lineage>
        <taxon>Eukaryota</taxon>
        <taxon>Viridiplantae</taxon>
        <taxon>Chlorophyta</taxon>
        <taxon>core chlorophytes</taxon>
        <taxon>Trebouxiophyceae</taxon>
        <taxon>Chlorellales</taxon>
        <taxon>Chlorellaceae</taxon>
        <taxon>Prototheca</taxon>
    </lineage>
</organism>
<evidence type="ECO:0000256" key="1">
    <source>
        <dbReference type="SAM" id="Coils"/>
    </source>
</evidence>
<name>A0AAD9MN31_PROWI</name>
<dbReference type="Proteomes" id="UP001255856">
    <property type="component" value="Unassembled WGS sequence"/>
</dbReference>
<dbReference type="EMBL" id="JASFZW010000001">
    <property type="protein sequence ID" value="KAK2080628.1"/>
    <property type="molecule type" value="Genomic_DNA"/>
</dbReference>
<feature type="coiled-coil region" evidence="1">
    <location>
        <begin position="548"/>
        <end position="655"/>
    </location>
</feature>
<sequence length="1078" mass="116898">MLSSVLRTELDKRSQRLRELQQKLGRTRFTLTELRTSRHRLAASTDRVQGLQAELRRESEAPAARPASHKASLASLRGELGAALGVMEAASRRVEQMESITDLLLSQLADREAELGEARRRLEDERETRASEVGSLTEERDGLIDELGAARWRRGTSAWPGTWTAALAGGEEALREERARLARSMREAAEAQRDLLARLARKEEELAEALARVGTVGTPVGEGAKVVLPMALARIRDTQAALAAAQAAREEAAREAEAARRQREEEVSLLRERLAVVDSERARQVAEKNASLESLVRAAAAATAEAARRAESLQSLARERQALEVRAKSSEARCLDLGARLEESEAALAEERISEAAKEQDDLRDRLAALEVALVDAEKARSVAENRVAAIQRDQAALEAEHARALATLRADAARELTTARSDGAVLAATVANLEASVAGLRDEAGSLRLALAERSAELEEARARGTPVGEGAKTVSRMAFARIKELQEELGAAAERLRAARREAEVADARLGGRGRAREASLAAQADLERRVAAFVAREAELLAQASEKEEKLLTEMRAELEGVRAERDQARAEAVEQRGKQLASDTQTAVATLEAALTQVRAEHEALQVAVAAERATREAQRCAEREEHAAELAAARAQSESLRGEVSSLNDAVAHLGTVFHRADAIAGELGADKARAEAAWSARLAEAERAMELRVAEDEARFSRTAEELVAERARGRGGRALRGAARGSWSARAASTAALAEQAGEQVAALTRRLDAVSHRHADAKAELEVLERALEANAAESRALAEAHAAHAQRQAEADLQASTHFAAVCPWKQVRVEELEARLEEESKARQDAEARAEDLGVLEREDQRLLASLRQEVGWLRKEAMELSQKLGEENARELEDALEKTREQATAAAAEVREVRELKRDAERAKRQNRELAVAFSNARTKIEALQVELNALRSEKALLIRQATERREEAARQRGAAEAAPAEASASAAIEASRKALSAKEASMDQLVKNLRAEVRALTASSQSAQGKLQDQKDAVRRLQRQLADQQRRAGFLQLAASLASGALVALFTAWAAASFAAQGGESL</sequence>
<keyword evidence="1" id="KW-0175">Coiled coil</keyword>
<comment type="caution">
    <text evidence="2">The sequence shown here is derived from an EMBL/GenBank/DDBJ whole genome shotgun (WGS) entry which is preliminary data.</text>
</comment>
<evidence type="ECO:0000313" key="3">
    <source>
        <dbReference type="Proteomes" id="UP001255856"/>
    </source>
</evidence>
<feature type="coiled-coil region" evidence="1">
    <location>
        <begin position="823"/>
        <end position="974"/>
    </location>
</feature>
<evidence type="ECO:0000313" key="2">
    <source>
        <dbReference type="EMBL" id="KAK2080628.1"/>
    </source>
</evidence>
<reference evidence="2" key="1">
    <citation type="submission" date="2021-01" db="EMBL/GenBank/DDBJ databases">
        <authorList>
            <person name="Eckstrom K.M.E."/>
        </authorList>
    </citation>
    <scope>NUCLEOTIDE SEQUENCE</scope>
    <source>
        <strain evidence="2">UVCC 0001</strain>
    </source>
</reference>
<feature type="coiled-coil region" evidence="1">
    <location>
        <begin position="313"/>
        <end position="401"/>
    </location>
</feature>
<gene>
    <name evidence="2" type="ORF">QBZ16_000482</name>
</gene>